<dbReference type="GO" id="GO:0003735">
    <property type="term" value="F:structural constituent of ribosome"/>
    <property type="evidence" value="ECO:0007669"/>
    <property type="project" value="InterPro"/>
</dbReference>
<dbReference type="STRING" id="148818.A0A4Q9L5M4"/>
<accession>A0A4Q9L5M4</accession>
<dbReference type="InterPro" id="IPR000592">
    <property type="entry name" value="Ribosomal_eS27"/>
</dbReference>
<dbReference type="GO" id="GO:1990904">
    <property type="term" value="C:ribonucleoprotein complex"/>
    <property type="evidence" value="ECO:0007669"/>
    <property type="project" value="UniProtKB-KW"/>
</dbReference>
<comment type="caution">
    <text evidence="6">The sequence shown here is derived from an EMBL/GenBank/DDBJ whole genome shotgun (WGS) entry which is preliminary data.</text>
</comment>
<keyword evidence="3" id="KW-0862">Zinc</keyword>
<dbReference type="VEuPathDB" id="MicrosporidiaDB:CWI39_1156p0010"/>
<proteinExistence type="inferred from homology"/>
<dbReference type="Pfam" id="PF01667">
    <property type="entry name" value="Ribosomal_S27e"/>
    <property type="match status" value="1"/>
</dbReference>
<evidence type="ECO:0000313" key="7">
    <source>
        <dbReference type="EMBL" id="TBU08161.1"/>
    </source>
</evidence>
<keyword evidence="8" id="KW-1185">Reference proteome</keyword>
<evidence type="ECO:0000256" key="1">
    <source>
        <dbReference type="ARBA" id="ARBA00001947"/>
    </source>
</evidence>
<dbReference type="InterPro" id="IPR011332">
    <property type="entry name" value="Ribosomal_zn-bd"/>
</dbReference>
<dbReference type="EMBL" id="PIXR01001156">
    <property type="protein sequence ID" value="TBU02445.1"/>
    <property type="molecule type" value="Genomic_DNA"/>
</dbReference>
<protein>
    <submittedName>
        <fullName evidence="6">Ribosomal protein S27</fullName>
    </submittedName>
</protein>
<dbReference type="VEuPathDB" id="MicrosporidiaDB:CWI36_0174p0010"/>
<dbReference type="Proteomes" id="UP000291404">
    <property type="component" value="Unassembled WGS sequence"/>
</dbReference>
<evidence type="ECO:0000256" key="5">
    <source>
        <dbReference type="ARBA" id="ARBA00023274"/>
    </source>
</evidence>
<organism evidence="6 9">
    <name type="scientific">Hamiltosporidium magnivora</name>
    <dbReference type="NCBI Taxonomy" id="148818"/>
    <lineage>
        <taxon>Eukaryota</taxon>
        <taxon>Fungi</taxon>
        <taxon>Fungi incertae sedis</taxon>
        <taxon>Microsporidia</taxon>
        <taxon>Dubosqiidae</taxon>
        <taxon>Hamiltosporidium</taxon>
    </lineage>
</organism>
<dbReference type="EMBL" id="PITI01000174">
    <property type="protein sequence ID" value="TBU08161.1"/>
    <property type="molecule type" value="Genomic_DNA"/>
</dbReference>
<reference evidence="8 9" key="1">
    <citation type="submission" date="2017-12" db="EMBL/GenBank/DDBJ databases">
        <authorList>
            <person name="Pombert J.-F."/>
            <person name="Haag K.L."/>
            <person name="Ebert D."/>
        </authorList>
    </citation>
    <scope>NUCLEOTIDE SEQUENCE [LARGE SCALE GENOMIC DNA]</scope>
    <source>
        <strain evidence="7">BE-OM-2</strain>
        <strain evidence="6">IL-BN-2</strain>
    </source>
</reference>
<sequence length="55" mass="5924">MTVKCSGCSMTTICFSHSQSKRVCKGCNTVLCYPTGGTAKIANKCSFKKVLRSVE</sequence>
<comment type="similarity">
    <text evidence="2">Belongs to the eukaryotic ribosomal protein eS27 family.</text>
</comment>
<evidence type="ECO:0000256" key="4">
    <source>
        <dbReference type="ARBA" id="ARBA00022980"/>
    </source>
</evidence>
<evidence type="ECO:0000256" key="3">
    <source>
        <dbReference type="ARBA" id="ARBA00022833"/>
    </source>
</evidence>
<dbReference type="GO" id="GO:0005840">
    <property type="term" value="C:ribosome"/>
    <property type="evidence" value="ECO:0007669"/>
    <property type="project" value="UniProtKB-KW"/>
</dbReference>
<name>A0A4Q9L5M4_9MICR</name>
<dbReference type="Proteomes" id="UP000293045">
    <property type="component" value="Unassembled WGS sequence"/>
</dbReference>
<evidence type="ECO:0000313" key="6">
    <source>
        <dbReference type="EMBL" id="TBU02445.1"/>
    </source>
</evidence>
<keyword evidence="5" id="KW-0687">Ribonucleoprotein</keyword>
<dbReference type="PANTHER" id="PTHR11594">
    <property type="entry name" value="40S RIBOSOMAL PROTEIN S27"/>
    <property type="match status" value="1"/>
</dbReference>
<comment type="cofactor">
    <cofactor evidence="1">
        <name>Zn(2+)</name>
        <dbReference type="ChEBI" id="CHEBI:29105"/>
    </cofactor>
</comment>
<dbReference type="Gene3D" id="2.20.25.100">
    <property type="entry name" value="Zn-binding ribosomal proteins"/>
    <property type="match status" value="1"/>
</dbReference>
<dbReference type="InterPro" id="IPR023407">
    <property type="entry name" value="Ribosomal_eS27_Zn-bd_dom_sf"/>
</dbReference>
<evidence type="ECO:0000313" key="9">
    <source>
        <dbReference type="Proteomes" id="UP000293045"/>
    </source>
</evidence>
<dbReference type="SUPFAM" id="SSF57829">
    <property type="entry name" value="Zn-binding ribosomal proteins"/>
    <property type="match status" value="1"/>
</dbReference>
<evidence type="ECO:0000313" key="8">
    <source>
        <dbReference type="Proteomes" id="UP000291404"/>
    </source>
</evidence>
<keyword evidence="4 6" id="KW-0689">Ribosomal protein</keyword>
<dbReference type="AlphaFoldDB" id="A0A4Q9L5M4"/>
<dbReference type="GO" id="GO:0006412">
    <property type="term" value="P:translation"/>
    <property type="evidence" value="ECO:0007669"/>
    <property type="project" value="InterPro"/>
</dbReference>
<gene>
    <name evidence="7" type="ORF">CWI36_0174p0010</name>
    <name evidence="6" type="ORF">CWI39_1156p0010</name>
</gene>
<evidence type="ECO:0000256" key="2">
    <source>
        <dbReference type="ARBA" id="ARBA00010919"/>
    </source>
</evidence>